<dbReference type="GO" id="GO:0005737">
    <property type="term" value="C:cytoplasm"/>
    <property type="evidence" value="ECO:0007669"/>
    <property type="project" value="TreeGrafter"/>
</dbReference>
<dbReference type="Gene3D" id="3.20.20.70">
    <property type="entry name" value="Aldolase class I"/>
    <property type="match status" value="1"/>
</dbReference>
<dbReference type="Pfam" id="PF00977">
    <property type="entry name" value="His_biosynth"/>
    <property type="match status" value="1"/>
</dbReference>
<evidence type="ECO:0000256" key="1">
    <source>
        <dbReference type="ARBA" id="ARBA00009667"/>
    </source>
</evidence>
<evidence type="ECO:0000256" key="5">
    <source>
        <dbReference type="ARBA" id="ARBA00029440"/>
    </source>
</evidence>
<dbReference type="PANTHER" id="PTHR43090">
    <property type="entry name" value="1-(5-PHOSPHORIBOSYL)-5-[(5-PHOSPHORIBOSYLAMINO)METHYLIDENEAMINO] IMIDAZOLE-4-CARBOXAMIDE ISOMERASE"/>
    <property type="match status" value="1"/>
</dbReference>
<dbReference type="SUPFAM" id="SSF51366">
    <property type="entry name" value="Ribulose-phoshate binding barrel"/>
    <property type="match status" value="1"/>
</dbReference>
<dbReference type="PANTHER" id="PTHR43090:SF2">
    <property type="entry name" value="1-(5-PHOSPHORIBOSYL)-5-[(5-PHOSPHORIBOSYLAMINO)METHYLIDENEAMINO] IMIDAZOLE-4-CARBOXAMIDE ISOMERASE"/>
    <property type="match status" value="1"/>
</dbReference>
<sequence>MKFRPCIDLHQGKVKQVVGSSFAQGLVTNFEAKQPAAWFADLYRQDGLTGGHVIQLGSGNREAAQAALAAWPQGLQIGGGVDETNAKAWIEAGAAAVIVTSAVFKDGKVDLDRLNKLVRAVGKKRLVLDLSCRKQAGQYFVVTDLWTKFTSSRIEPQTLDFFARHCAEFLIHAVDVEGKGLGIDGELLSLLGRWGGHPMTYAGGVRSQEDITAIGTLGQGQIDFTVGSALDLFGGQGLKYKDLVAAQTQGV</sequence>
<dbReference type="Proteomes" id="UP000177583">
    <property type="component" value="Unassembled WGS sequence"/>
</dbReference>
<evidence type="ECO:0000256" key="3">
    <source>
        <dbReference type="ARBA" id="ARBA00023102"/>
    </source>
</evidence>
<accession>A0A1F6H102</accession>
<evidence type="ECO:0000256" key="4">
    <source>
        <dbReference type="ARBA" id="ARBA00023235"/>
    </source>
</evidence>
<dbReference type="NCBIfam" id="TIGR02129">
    <property type="entry name" value="hisA_euk"/>
    <property type="match status" value="1"/>
</dbReference>
<dbReference type="GO" id="GO:0003949">
    <property type="term" value="F:1-(5-phosphoribosyl)-5-[(5-phosphoribosylamino)methylideneamino]imidazole-4-carboxamide isomerase activity"/>
    <property type="evidence" value="ECO:0007669"/>
    <property type="project" value="InterPro"/>
</dbReference>
<keyword evidence="2 6" id="KW-0028">Amino-acid biosynthesis</keyword>
<dbReference type="AlphaFoldDB" id="A0A1F6H102"/>
<protein>
    <submittedName>
        <fullName evidence="7">Phosphoribosylformimino-5-aminoimidazole carboxamide ribotide isomerase</fullName>
    </submittedName>
</protein>
<evidence type="ECO:0000313" key="7">
    <source>
        <dbReference type="EMBL" id="OGH03974.1"/>
    </source>
</evidence>
<comment type="similarity">
    <text evidence="1 6">Belongs to the HisA/HisF family.</text>
</comment>
<gene>
    <name evidence="7" type="ORF">A2557_11150</name>
</gene>
<evidence type="ECO:0000256" key="6">
    <source>
        <dbReference type="RuleBase" id="RU003657"/>
    </source>
</evidence>
<dbReference type="InterPro" id="IPR044524">
    <property type="entry name" value="Isoase_HisA-like"/>
</dbReference>
<keyword evidence="3 6" id="KW-0368">Histidine biosynthesis</keyword>
<comment type="pathway">
    <text evidence="5">Amino-acid biosynthesis.</text>
</comment>
<dbReference type="InterPro" id="IPR006062">
    <property type="entry name" value="His_biosynth"/>
</dbReference>
<dbReference type="EMBL" id="MFNF01000008">
    <property type="protein sequence ID" value="OGH03974.1"/>
    <property type="molecule type" value="Genomic_DNA"/>
</dbReference>
<dbReference type="InterPro" id="IPR011858">
    <property type="entry name" value="His6/HISN3"/>
</dbReference>
<evidence type="ECO:0000256" key="2">
    <source>
        <dbReference type="ARBA" id="ARBA00022605"/>
    </source>
</evidence>
<proteinExistence type="inferred from homology"/>
<keyword evidence="4 7" id="KW-0413">Isomerase</keyword>
<evidence type="ECO:0000313" key="8">
    <source>
        <dbReference type="Proteomes" id="UP000177583"/>
    </source>
</evidence>
<reference evidence="7 8" key="1">
    <citation type="journal article" date="2016" name="Nat. Commun.">
        <title>Thousands of microbial genomes shed light on interconnected biogeochemical processes in an aquifer system.</title>
        <authorList>
            <person name="Anantharaman K."/>
            <person name="Brown C.T."/>
            <person name="Hug L.A."/>
            <person name="Sharon I."/>
            <person name="Castelle C.J."/>
            <person name="Probst A.J."/>
            <person name="Thomas B.C."/>
            <person name="Singh A."/>
            <person name="Wilkins M.J."/>
            <person name="Karaoz U."/>
            <person name="Brodie E.L."/>
            <person name="Williams K.H."/>
            <person name="Hubbard S.S."/>
            <person name="Banfield J.F."/>
        </authorList>
    </citation>
    <scope>NUCLEOTIDE SEQUENCE [LARGE SCALE GENOMIC DNA]</scope>
</reference>
<dbReference type="GO" id="GO:0000162">
    <property type="term" value="P:L-tryptophan biosynthetic process"/>
    <property type="evidence" value="ECO:0007669"/>
    <property type="project" value="TreeGrafter"/>
</dbReference>
<name>A0A1F6H102_9PROT</name>
<dbReference type="InterPro" id="IPR013785">
    <property type="entry name" value="Aldolase_TIM"/>
</dbReference>
<organism evidence="7 8">
    <name type="scientific">Candidatus Lambdaproteobacteria bacterium RIFOXYD2_FULL_56_26</name>
    <dbReference type="NCBI Taxonomy" id="1817773"/>
    <lineage>
        <taxon>Bacteria</taxon>
        <taxon>Pseudomonadati</taxon>
        <taxon>Pseudomonadota</taxon>
        <taxon>Candidatus Lambdaproteobacteria</taxon>
    </lineage>
</organism>
<dbReference type="CDD" id="cd04723">
    <property type="entry name" value="HisA_HisF"/>
    <property type="match status" value="1"/>
</dbReference>
<dbReference type="InterPro" id="IPR011060">
    <property type="entry name" value="RibuloseP-bd_barrel"/>
</dbReference>
<comment type="caution">
    <text evidence="7">The sequence shown here is derived from an EMBL/GenBank/DDBJ whole genome shotgun (WGS) entry which is preliminary data.</text>
</comment>
<dbReference type="GO" id="GO:0000105">
    <property type="term" value="P:L-histidine biosynthetic process"/>
    <property type="evidence" value="ECO:0007669"/>
    <property type="project" value="UniProtKB-KW"/>
</dbReference>